<proteinExistence type="predicted"/>
<dbReference type="EMBL" id="CP045893">
    <property type="protein sequence ID" value="QQP54455.1"/>
    <property type="molecule type" value="Genomic_DNA"/>
</dbReference>
<keyword evidence="2" id="KW-1185">Reference proteome</keyword>
<evidence type="ECO:0000313" key="2">
    <source>
        <dbReference type="Proteomes" id="UP000595437"/>
    </source>
</evidence>
<evidence type="ECO:0000313" key="1">
    <source>
        <dbReference type="EMBL" id="QQP54455.1"/>
    </source>
</evidence>
<reference evidence="2" key="1">
    <citation type="submission" date="2021-01" db="EMBL/GenBank/DDBJ databases">
        <title>Caligus Genome Assembly.</title>
        <authorList>
            <person name="Gallardo-Escarate C."/>
        </authorList>
    </citation>
    <scope>NUCLEOTIDE SEQUENCE [LARGE SCALE GENOMIC DNA]</scope>
</reference>
<dbReference type="Proteomes" id="UP000595437">
    <property type="component" value="Chromosome 4"/>
</dbReference>
<name>A0A7T8QTG9_CALRO</name>
<accession>A0A7T8QTG9</accession>
<sequence>MGWPPRQWPWRPGNAFTPTTVARCQEPGGDFVFPIPRERPMRVTTHSSSPSTRKRAATFACHAISEWTMIRHLRSGHDPSRC</sequence>
<gene>
    <name evidence="1" type="ORF">FKW44_007291</name>
</gene>
<organism evidence="1 2">
    <name type="scientific">Caligus rogercresseyi</name>
    <name type="common">Sea louse</name>
    <dbReference type="NCBI Taxonomy" id="217165"/>
    <lineage>
        <taxon>Eukaryota</taxon>
        <taxon>Metazoa</taxon>
        <taxon>Ecdysozoa</taxon>
        <taxon>Arthropoda</taxon>
        <taxon>Crustacea</taxon>
        <taxon>Multicrustacea</taxon>
        <taxon>Hexanauplia</taxon>
        <taxon>Copepoda</taxon>
        <taxon>Siphonostomatoida</taxon>
        <taxon>Caligidae</taxon>
        <taxon>Caligus</taxon>
    </lineage>
</organism>
<protein>
    <submittedName>
        <fullName evidence="1">Uncharacterized protein</fullName>
    </submittedName>
</protein>
<dbReference type="AlphaFoldDB" id="A0A7T8QTG9"/>